<keyword evidence="3 6" id="KW-0067">ATP-binding</keyword>
<dbReference type="PANTHER" id="PTHR24220">
    <property type="entry name" value="IMPORT ATP-BINDING PROTEIN"/>
    <property type="match status" value="1"/>
</dbReference>
<reference evidence="7" key="1">
    <citation type="submission" date="2016-10" db="EMBL/GenBank/DDBJ databases">
        <authorList>
            <person name="Varghese N."/>
            <person name="Submissions S."/>
        </authorList>
    </citation>
    <scope>NUCLEOTIDE SEQUENCE [LARGE SCALE GENOMIC DNA]</scope>
    <source>
        <strain evidence="7">CGMCC 1.6963</strain>
    </source>
</reference>
<dbReference type="GO" id="GO:0005524">
    <property type="term" value="F:ATP binding"/>
    <property type="evidence" value="ECO:0007669"/>
    <property type="project" value="UniProtKB-KW"/>
</dbReference>
<dbReference type="InterPro" id="IPR015854">
    <property type="entry name" value="ABC_transpr_LolD-like"/>
</dbReference>
<feature type="domain" description="ABC transporter" evidence="5">
    <location>
        <begin position="29"/>
        <end position="259"/>
    </location>
</feature>
<proteinExistence type="predicted"/>
<dbReference type="Pfam" id="PF00005">
    <property type="entry name" value="ABC_tran"/>
    <property type="match status" value="1"/>
</dbReference>
<dbReference type="InterPro" id="IPR003593">
    <property type="entry name" value="AAA+_ATPase"/>
</dbReference>
<dbReference type="SMART" id="SM00382">
    <property type="entry name" value="AAA"/>
    <property type="match status" value="1"/>
</dbReference>
<protein>
    <submittedName>
        <fullName evidence="6">Putative ABC transport system ATP-binding protein</fullName>
    </submittedName>
</protein>
<organism evidence="6 7">
    <name type="scientific">Pedococcus cremeus</name>
    <dbReference type="NCBI Taxonomy" id="587636"/>
    <lineage>
        <taxon>Bacteria</taxon>
        <taxon>Bacillati</taxon>
        <taxon>Actinomycetota</taxon>
        <taxon>Actinomycetes</taxon>
        <taxon>Micrococcales</taxon>
        <taxon>Intrasporangiaceae</taxon>
        <taxon>Pedococcus</taxon>
    </lineage>
</organism>
<dbReference type="GO" id="GO:0005886">
    <property type="term" value="C:plasma membrane"/>
    <property type="evidence" value="ECO:0007669"/>
    <property type="project" value="TreeGrafter"/>
</dbReference>
<evidence type="ECO:0000256" key="1">
    <source>
        <dbReference type="ARBA" id="ARBA00022448"/>
    </source>
</evidence>
<dbReference type="STRING" id="587636.SAMN05216199_1971"/>
<dbReference type="RefSeq" id="WP_091757675.1">
    <property type="nucleotide sequence ID" value="NZ_FOHB01000003.1"/>
</dbReference>
<dbReference type="FunFam" id="3.40.50.300:FF:000032">
    <property type="entry name" value="Export ABC transporter ATP-binding protein"/>
    <property type="match status" value="1"/>
</dbReference>
<dbReference type="AlphaFoldDB" id="A0A1H9UL34"/>
<dbReference type="PROSITE" id="PS00211">
    <property type="entry name" value="ABC_TRANSPORTER_1"/>
    <property type="match status" value="1"/>
</dbReference>
<evidence type="ECO:0000313" key="7">
    <source>
        <dbReference type="Proteomes" id="UP000199019"/>
    </source>
</evidence>
<keyword evidence="7" id="KW-1185">Reference proteome</keyword>
<dbReference type="GO" id="GO:0022857">
    <property type="term" value="F:transmembrane transporter activity"/>
    <property type="evidence" value="ECO:0007669"/>
    <property type="project" value="TreeGrafter"/>
</dbReference>
<dbReference type="InterPro" id="IPR003439">
    <property type="entry name" value="ABC_transporter-like_ATP-bd"/>
</dbReference>
<dbReference type="Gene3D" id="3.40.50.300">
    <property type="entry name" value="P-loop containing nucleotide triphosphate hydrolases"/>
    <property type="match status" value="1"/>
</dbReference>
<evidence type="ECO:0000256" key="4">
    <source>
        <dbReference type="SAM" id="MobiDB-lite"/>
    </source>
</evidence>
<dbReference type="OrthoDB" id="9802264at2"/>
<dbReference type="Proteomes" id="UP000199019">
    <property type="component" value="Unassembled WGS sequence"/>
</dbReference>
<feature type="region of interest" description="Disordered" evidence="4">
    <location>
        <begin position="1"/>
        <end position="22"/>
    </location>
</feature>
<evidence type="ECO:0000259" key="5">
    <source>
        <dbReference type="PROSITE" id="PS50893"/>
    </source>
</evidence>
<dbReference type="PROSITE" id="PS50893">
    <property type="entry name" value="ABC_TRANSPORTER_2"/>
    <property type="match status" value="1"/>
</dbReference>
<dbReference type="InterPro" id="IPR017871">
    <property type="entry name" value="ABC_transporter-like_CS"/>
</dbReference>
<gene>
    <name evidence="6" type="ORF">SAMN05216199_1971</name>
</gene>
<dbReference type="InterPro" id="IPR017911">
    <property type="entry name" value="MacB-like_ATP-bd"/>
</dbReference>
<keyword evidence="1" id="KW-0813">Transport</keyword>
<keyword evidence="2" id="KW-0547">Nucleotide-binding</keyword>
<dbReference type="SUPFAM" id="SSF52540">
    <property type="entry name" value="P-loop containing nucleoside triphosphate hydrolases"/>
    <property type="match status" value="1"/>
</dbReference>
<evidence type="ECO:0000256" key="3">
    <source>
        <dbReference type="ARBA" id="ARBA00022840"/>
    </source>
</evidence>
<sequence>MERLEHTADLGPLASAAATAEGEARGTRVDLDNVSKRYQVGDVTVTALDDVSLHVDEMAFVVVLGPSGSGKTTLLNLIGVLDTPTEGRVAINGQDLSRASRREMFDFRRRSVSFIFQTFNLFPGLTALENVQFGADVAGRTDAEAVAREVLERVGLGGRVQHFPHQLSGGEQQRVAIARALATENPILLADEPTGELDFTTGVQILQLLQAQAEAGKSVLVVSHNREISRIADRVIELSSGRLVRDGPPVGGKRRADELRW</sequence>
<dbReference type="EMBL" id="FOHB01000003">
    <property type="protein sequence ID" value="SES09837.1"/>
    <property type="molecule type" value="Genomic_DNA"/>
</dbReference>
<dbReference type="CDD" id="cd03255">
    <property type="entry name" value="ABC_MJ0796_LolCDE_FtsE"/>
    <property type="match status" value="1"/>
</dbReference>
<dbReference type="GO" id="GO:0098796">
    <property type="term" value="C:membrane protein complex"/>
    <property type="evidence" value="ECO:0007669"/>
    <property type="project" value="UniProtKB-ARBA"/>
</dbReference>
<evidence type="ECO:0000256" key="2">
    <source>
        <dbReference type="ARBA" id="ARBA00022741"/>
    </source>
</evidence>
<dbReference type="InterPro" id="IPR027417">
    <property type="entry name" value="P-loop_NTPase"/>
</dbReference>
<name>A0A1H9UL34_9MICO</name>
<dbReference type="GO" id="GO:0016887">
    <property type="term" value="F:ATP hydrolysis activity"/>
    <property type="evidence" value="ECO:0007669"/>
    <property type="project" value="InterPro"/>
</dbReference>
<evidence type="ECO:0000313" key="6">
    <source>
        <dbReference type="EMBL" id="SES09837.1"/>
    </source>
</evidence>
<accession>A0A1H9UL34</accession>